<feature type="compositionally biased region" description="Pro residues" evidence="1">
    <location>
        <begin position="210"/>
        <end position="219"/>
    </location>
</feature>
<gene>
    <name evidence="3" type="ORF">Aph01nite_07950</name>
</gene>
<evidence type="ECO:0000256" key="2">
    <source>
        <dbReference type="SAM" id="SignalP"/>
    </source>
</evidence>
<keyword evidence="4" id="KW-1185">Reference proteome</keyword>
<reference evidence="3" key="1">
    <citation type="submission" date="2021-01" db="EMBL/GenBank/DDBJ databases">
        <title>Whole genome shotgun sequence of Acrocarpospora phusangensis NBRC 108782.</title>
        <authorList>
            <person name="Komaki H."/>
            <person name="Tamura T."/>
        </authorList>
    </citation>
    <scope>NUCLEOTIDE SEQUENCE</scope>
    <source>
        <strain evidence="3">NBRC 108782</strain>
    </source>
</reference>
<accession>A0A919Q878</accession>
<name>A0A919Q878_9ACTN</name>
<evidence type="ECO:0008006" key="5">
    <source>
        <dbReference type="Google" id="ProtNLM"/>
    </source>
</evidence>
<comment type="caution">
    <text evidence="3">The sequence shown here is derived from an EMBL/GenBank/DDBJ whole genome shotgun (WGS) entry which is preliminary data.</text>
</comment>
<evidence type="ECO:0000313" key="3">
    <source>
        <dbReference type="EMBL" id="GIH22485.1"/>
    </source>
</evidence>
<dbReference type="RefSeq" id="WP_204039320.1">
    <property type="nucleotide sequence ID" value="NZ_BOOA01000004.1"/>
</dbReference>
<feature type="signal peptide" evidence="2">
    <location>
        <begin position="1"/>
        <end position="24"/>
    </location>
</feature>
<protein>
    <recommendedName>
        <fullName evidence="5">DUF11 domain-containing protein</fullName>
    </recommendedName>
</protein>
<evidence type="ECO:0000313" key="4">
    <source>
        <dbReference type="Proteomes" id="UP000640052"/>
    </source>
</evidence>
<feature type="region of interest" description="Disordered" evidence="1">
    <location>
        <begin position="203"/>
        <end position="230"/>
    </location>
</feature>
<sequence>MRRTAGMLAGLAFLVPLAATPATAKTAATTTATTTATAAVTAAKTSAAAAGKREPYANFKIHHVSYPKKAKAGSKITYSFQITNVGPHSADYYYIGGILPKGIVSKLKWGGPKGTDCLWEGREFWCWPPPILYPNPAENQTDTTWLTIQVTLLKGTRGTATAKLGAITYDVPTGAENLDKRQLKELGIDGWITTRTVKTKIVAPGSRVYVPPPPKPTPSRTPDRNRKKGT</sequence>
<dbReference type="EMBL" id="BOOA01000004">
    <property type="protein sequence ID" value="GIH22485.1"/>
    <property type="molecule type" value="Genomic_DNA"/>
</dbReference>
<proteinExistence type="predicted"/>
<evidence type="ECO:0000256" key="1">
    <source>
        <dbReference type="SAM" id="MobiDB-lite"/>
    </source>
</evidence>
<keyword evidence="2" id="KW-0732">Signal</keyword>
<dbReference type="AlphaFoldDB" id="A0A919Q878"/>
<feature type="chain" id="PRO_5037070579" description="DUF11 domain-containing protein" evidence="2">
    <location>
        <begin position="25"/>
        <end position="230"/>
    </location>
</feature>
<organism evidence="3 4">
    <name type="scientific">Acrocarpospora phusangensis</name>
    <dbReference type="NCBI Taxonomy" id="1070424"/>
    <lineage>
        <taxon>Bacteria</taxon>
        <taxon>Bacillati</taxon>
        <taxon>Actinomycetota</taxon>
        <taxon>Actinomycetes</taxon>
        <taxon>Streptosporangiales</taxon>
        <taxon>Streptosporangiaceae</taxon>
        <taxon>Acrocarpospora</taxon>
    </lineage>
</organism>
<dbReference type="Proteomes" id="UP000640052">
    <property type="component" value="Unassembled WGS sequence"/>
</dbReference>